<comment type="caution">
    <text evidence="1">The sequence shown here is derived from an EMBL/GenBank/DDBJ whole genome shotgun (WGS) entry which is preliminary data.</text>
</comment>
<proteinExistence type="predicted"/>
<accession>A0AAD3CSV9</accession>
<protein>
    <submittedName>
        <fullName evidence="1">Uncharacterized protein</fullName>
    </submittedName>
</protein>
<keyword evidence="2" id="KW-1185">Reference proteome</keyword>
<evidence type="ECO:0000313" key="1">
    <source>
        <dbReference type="EMBL" id="GFH51563.1"/>
    </source>
</evidence>
<sequence>MGKQEGKSSGSNMKKVTCKTPGHVCSFILHPPNNSKINASYQDTNTYEYSPSNNELAFMRQVSLKGQQFGSNSNLSHVSNLTQSRHSMGTILTNHSSSTFENAGSLKRASSFSSTGTTSSSMTNSQQVINPKTATTSFALPTNQSMATPLQIAFRQFLLVPTRDGNIFLYQIADFSYAEEHFLNAQIKSTATIHRDRSYNNVSSVKKLSAKMNEEKQCLLPILSLGPFNIGEAGRSFGNSPQSKSALNAATIVGICVFDNIKSKNQNQNNFLGNVAVLTQCGCVHIYDFYRSGNDGESDQLKVAHHLSFFTGKLSATAIAMHRGVTYEEVTMNGQSLRQRRPVICIAVGYDDGTISEYTIVDKLNSLKWRGYIDYKINCLEYIQTESKSRPGNVNEPTAESLYLVIGTAVDEFKKPTKECTTEAVISSCLDVIKITDARKEFSSKFKKLSQRRSPSSMIYLAHLSIWPNTSVLEENSVAIVFPEQKNKKSQSPYRSFSVYAIDTLHGQKNQIVVLLGNGGLCSFSYYVDPIKGFCWKSNPTNSNLMLPFASSVGIKSFMQSSASSKSIPFFACCLRSGNLVFGPLSDSETKNDIHLHNIPSDHAGFDDDTIKYVQGFTAGNVLVKTWGVSNSYSEQPCFFVANPNGSIDCYRIGSSREEWNSKEERRKQILHELHSNGTIQRLIELFSVDNAEAQVDSTLFTQASREYQKLHLSEEDLLKQILEETESVSSINMFLDQIMNEKEWK</sequence>
<dbReference type="EMBL" id="BLLK01000045">
    <property type="protein sequence ID" value="GFH51563.1"/>
    <property type="molecule type" value="Genomic_DNA"/>
</dbReference>
<gene>
    <name evidence="1" type="ORF">CTEN210_08039</name>
</gene>
<evidence type="ECO:0000313" key="2">
    <source>
        <dbReference type="Proteomes" id="UP001054902"/>
    </source>
</evidence>
<reference evidence="1 2" key="1">
    <citation type="journal article" date="2021" name="Sci. Rep.">
        <title>The genome of the diatom Chaetoceros tenuissimus carries an ancient integrated fragment of an extant virus.</title>
        <authorList>
            <person name="Hongo Y."/>
            <person name="Kimura K."/>
            <person name="Takaki Y."/>
            <person name="Yoshida Y."/>
            <person name="Baba S."/>
            <person name="Kobayashi G."/>
            <person name="Nagasaki K."/>
            <person name="Hano T."/>
            <person name="Tomaru Y."/>
        </authorList>
    </citation>
    <scope>NUCLEOTIDE SEQUENCE [LARGE SCALE GENOMIC DNA]</scope>
    <source>
        <strain evidence="1 2">NIES-3715</strain>
    </source>
</reference>
<dbReference type="Proteomes" id="UP001054902">
    <property type="component" value="Unassembled WGS sequence"/>
</dbReference>
<organism evidence="1 2">
    <name type="scientific">Chaetoceros tenuissimus</name>
    <dbReference type="NCBI Taxonomy" id="426638"/>
    <lineage>
        <taxon>Eukaryota</taxon>
        <taxon>Sar</taxon>
        <taxon>Stramenopiles</taxon>
        <taxon>Ochrophyta</taxon>
        <taxon>Bacillariophyta</taxon>
        <taxon>Coscinodiscophyceae</taxon>
        <taxon>Chaetocerotophycidae</taxon>
        <taxon>Chaetocerotales</taxon>
        <taxon>Chaetocerotaceae</taxon>
        <taxon>Chaetoceros</taxon>
    </lineage>
</organism>
<name>A0AAD3CSV9_9STRA</name>
<dbReference type="AlphaFoldDB" id="A0AAD3CSV9"/>